<evidence type="ECO:0000313" key="10">
    <source>
        <dbReference type="Proteomes" id="UP000637383"/>
    </source>
</evidence>
<keyword evidence="7" id="KW-0456">Lyase</keyword>
<dbReference type="Gene3D" id="2.160.20.10">
    <property type="entry name" value="Single-stranded right-handed beta-helix, Pectin lyase-like"/>
    <property type="match status" value="1"/>
</dbReference>
<comment type="caution">
    <text evidence="9">The sequence shown here is derived from an EMBL/GenBank/DDBJ whole genome shotgun (WGS) entry which is preliminary data.</text>
</comment>
<evidence type="ECO:0000256" key="7">
    <source>
        <dbReference type="ARBA" id="ARBA00023239"/>
    </source>
</evidence>
<dbReference type="RefSeq" id="WP_190953240.1">
    <property type="nucleotide sequence ID" value="NZ_JACJTU010000001.1"/>
</dbReference>
<evidence type="ECO:0000256" key="4">
    <source>
        <dbReference type="ARBA" id="ARBA00022723"/>
    </source>
</evidence>
<gene>
    <name evidence="9" type="ORF">H6H03_01155</name>
</gene>
<accession>A0ABR8K2N6</accession>
<dbReference type="InterPro" id="IPR059226">
    <property type="entry name" value="Choice_anch_Q_dom"/>
</dbReference>
<proteinExistence type="inferred from homology"/>
<name>A0ABR8K2N6_9NOSO</name>
<dbReference type="InterPro" id="IPR006626">
    <property type="entry name" value="PbH1"/>
</dbReference>
<dbReference type="PANTHER" id="PTHR40088:SF1">
    <property type="entry name" value="PECTATE LYASE PEL9"/>
    <property type="match status" value="1"/>
</dbReference>
<keyword evidence="5" id="KW-0732">Signal</keyword>
<dbReference type="PANTHER" id="PTHR40088">
    <property type="entry name" value="PECTATE LYASE (EUROFUNG)"/>
    <property type="match status" value="1"/>
</dbReference>
<comment type="similarity">
    <text evidence="8">Belongs to the polysaccharide lyase 9 family.</text>
</comment>
<dbReference type="InterPro" id="IPR011050">
    <property type="entry name" value="Pectin_lyase_fold/virulence"/>
</dbReference>
<dbReference type="InterPro" id="IPR012334">
    <property type="entry name" value="Pectin_lyas_fold"/>
</dbReference>
<evidence type="ECO:0000313" key="9">
    <source>
        <dbReference type="EMBL" id="MBD2732522.1"/>
    </source>
</evidence>
<dbReference type="EMBL" id="JACJTU010000001">
    <property type="protein sequence ID" value="MBD2732522.1"/>
    <property type="molecule type" value="Genomic_DNA"/>
</dbReference>
<dbReference type="InterPro" id="IPR052052">
    <property type="entry name" value="Polysaccharide_Lyase_9"/>
</dbReference>
<evidence type="ECO:0000256" key="6">
    <source>
        <dbReference type="ARBA" id="ARBA00022837"/>
    </source>
</evidence>
<sequence>MLVKNLVSSYSIVLTCVLIGFGNVQKVASTTNVQPASNYEEKTGNNADLISTTTGSFNSVKGIHNSRIGVSKLAQANTSKTYYVSSTGNDSNNGLTTTTAFRTLQRAANSVSAPGDTVYVMNGTYTRTDSPKEILVIWEKHGTSTAPITFKAYPGHKPIIKSQNSFAINVVGSSYVIIEGLELIGNNDNITLEYALQQKNNLNNPLTSGIGIALNPSFSGGGIKNHSHHVVIRNNKISKFGGTGIGTFKADYITIENNILFKNCLYSPLGTSAISMLFNWNYDNNTTDYKMIVRGNVSYSNQNLIPYYYAGKITEGNGIMIDDALNKNTNSNHQAYWGKTLIANNIVYKNGASGIHVFRSANVDVINNTTYQNAQHPDTQNLGEIATVTAERVKVFNNIMYAKKDGIVNSLYQSQNTVTYDHNLVYNSSKYTSSGLSNIIGKDPQFADIATSNFSLRYGSLAIDAGLSTFNGAKAPNIDQRGVIRPQDGDGNGIAIVDIGALERTY</sequence>
<keyword evidence="6" id="KW-0106">Calcium</keyword>
<comment type="cofactor">
    <cofactor evidence="1">
        <name>Ca(2+)</name>
        <dbReference type="ChEBI" id="CHEBI:29108"/>
    </cofactor>
</comment>
<evidence type="ECO:0000256" key="8">
    <source>
        <dbReference type="ARBA" id="ARBA00038263"/>
    </source>
</evidence>
<keyword evidence="3" id="KW-0964">Secreted</keyword>
<dbReference type="Proteomes" id="UP000637383">
    <property type="component" value="Unassembled WGS sequence"/>
</dbReference>
<evidence type="ECO:0000256" key="1">
    <source>
        <dbReference type="ARBA" id="ARBA00001913"/>
    </source>
</evidence>
<keyword evidence="4" id="KW-0479">Metal-binding</keyword>
<dbReference type="SMART" id="SM00710">
    <property type="entry name" value="PbH1"/>
    <property type="match status" value="4"/>
</dbReference>
<protein>
    <submittedName>
        <fullName evidence="9">Right-handed parallel beta-helix repeat-containing protein</fullName>
    </submittedName>
</protein>
<comment type="subcellular location">
    <subcellularLocation>
        <location evidence="2">Secreted</location>
    </subcellularLocation>
</comment>
<organism evidence="9 10">
    <name type="scientific">Nostoc paludosum FACHB-159</name>
    <dbReference type="NCBI Taxonomy" id="2692908"/>
    <lineage>
        <taxon>Bacteria</taxon>
        <taxon>Bacillati</taxon>
        <taxon>Cyanobacteriota</taxon>
        <taxon>Cyanophyceae</taxon>
        <taxon>Nostocales</taxon>
        <taxon>Nostocaceae</taxon>
        <taxon>Nostoc</taxon>
    </lineage>
</organism>
<keyword evidence="10" id="KW-1185">Reference proteome</keyword>
<dbReference type="NCBIfam" id="NF041518">
    <property type="entry name" value="choice_anch_Q"/>
    <property type="match status" value="1"/>
</dbReference>
<dbReference type="SUPFAM" id="SSF51126">
    <property type="entry name" value="Pectin lyase-like"/>
    <property type="match status" value="1"/>
</dbReference>
<reference evidence="9 10" key="1">
    <citation type="journal article" date="2020" name="ISME J.">
        <title>Comparative genomics reveals insights into cyanobacterial evolution and habitat adaptation.</title>
        <authorList>
            <person name="Chen M.Y."/>
            <person name="Teng W.K."/>
            <person name="Zhao L."/>
            <person name="Hu C.X."/>
            <person name="Zhou Y.K."/>
            <person name="Han B.P."/>
            <person name="Song L.R."/>
            <person name="Shu W.S."/>
        </authorList>
    </citation>
    <scope>NUCLEOTIDE SEQUENCE [LARGE SCALE GENOMIC DNA]</scope>
    <source>
        <strain evidence="9 10">FACHB-159</strain>
    </source>
</reference>
<evidence type="ECO:0000256" key="5">
    <source>
        <dbReference type="ARBA" id="ARBA00022729"/>
    </source>
</evidence>
<evidence type="ECO:0000256" key="3">
    <source>
        <dbReference type="ARBA" id="ARBA00022525"/>
    </source>
</evidence>
<evidence type="ECO:0000256" key="2">
    <source>
        <dbReference type="ARBA" id="ARBA00004613"/>
    </source>
</evidence>